<sequence>MPRKKILELSVDWLSILDPEGNVDESLEPDLDKGTLEKIYRTMVLTRLFDDKALKLQRQGRMLTFASSLGQEATTVGSAFALKPDDWFFPAFREQGVEIARSIPVKLLYIYWMGSEDAYIELPPKNFPIAIPVATQILHAVGAAWAAKIKKENIASIVYFGDGATSEGDFHEGMNFAGVFKTPTVFICQNNQYAISLPRERQTASKTLAQKALAYGFDGIQVDGNDALAVYSATKAALEKARSGGGPTLIECVTYRMGAHTTSDDPTKYRQMAEVEEWKKKDPIKRFQIYLEKKGIWSQDYEDKLIKELTAEIEKAAEEAEAYKPRLENIFKYVYAQMPPSLKEQMDELLAYVSKKTEG</sequence>
<dbReference type="AlphaFoldDB" id="A0A284VKL6"/>
<dbReference type="InterPro" id="IPR029061">
    <property type="entry name" value="THDP-binding"/>
</dbReference>
<dbReference type="Proteomes" id="UP000218615">
    <property type="component" value="Unassembled WGS sequence"/>
</dbReference>
<dbReference type="NCBIfam" id="TIGR03181">
    <property type="entry name" value="PDH_E1_alph_x"/>
    <property type="match status" value="1"/>
</dbReference>
<dbReference type="GO" id="GO:0004739">
    <property type="term" value="F:pyruvate dehydrogenase (acetyl-transferring) activity"/>
    <property type="evidence" value="ECO:0007669"/>
    <property type="project" value="UniProtKB-EC"/>
</dbReference>
<dbReference type="PANTHER" id="PTHR43380:SF1">
    <property type="entry name" value="2-OXOISOVALERATE DEHYDROGENASE SUBUNIT ALPHA, MITOCHONDRIAL"/>
    <property type="match status" value="1"/>
</dbReference>
<dbReference type="GO" id="GO:0009083">
    <property type="term" value="P:branched-chain amino acid catabolic process"/>
    <property type="evidence" value="ECO:0007669"/>
    <property type="project" value="TreeGrafter"/>
</dbReference>
<feature type="domain" description="Dehydrogenase E1 component" evidence="2">
    <location>
        <begin position="40"/>
        <end position="324"/>
    </location>
</feature>
<dbReference type="RefSeq" id="WP_096204129.1">
    <property type="nucleotide sequence ID" value="NZ_FZMP01000044.1"/>
</dbReference>
<dbReference type="GO" id="GO:0044272">
    <property type="term" value="P:sulfur compound biosynthetic process"/>
    <property type="evidence" value="ECO:0007669"/>
    <property type="project" value="UniProtKB-ARBA"/>
</dbReference>
<name>A0A284VKL6_9EURY</name>
<evidence type="ECO:0000313" key="4">
    <source>
        <dbReference type="Proteomes" id="UP000218615"/>
    </source>
</evidence>
<dbReference type="EC" id="1.2.4.1" evidence="3"/>
<dbReference type="Gene3D" id="3.40.50.970">
    <property type="match status" value="1"/>
</dbReference>
<proteinExistence type="predicted"/>
<evidence type="ECO:0000256" key="1">
    <source>
        <dbReference type="ARBA" id="ARBA00023002"/>
    </source>
</evidence>
<dbReference type="InterPro" id="IPR017596">
    <property type="entry name" value="PdhA/BkdA"/>
</dbReference>
<dbReference type="OrthoDB" id="25266at2157"/>
<gene>
    <name evidence="3" type="primary">pdhA</name>
    <name evidence="3" type="ORF">MNV_1380008</name>
</gene>
<keyword evidence="4" id="KW-1185">Reference proteome</keyword>
<dbReference type="InterPro" id="IPR001017">
    <property type="entry name" value="DH_E1"/>
</dbReference>
<dbReference type="STRING" id="1392998.ANME2D_02936"/>
<evidence type="ECO:0000259" key="2">
    <source>
        <dbReference type="Pfam" id="PF00676"/>
    </source>
</evidence>
<dbReference type="InterPro" id="IPR050771">
    <property type="entry name" value="Alpha-ketoacid_DH_E1_comp"/>
</dbReference>
<dbReference type="Pfam" id="PF00676">
    <property type="entry name" value="E1_dh"/>
    <property type="match status" value="1"/>
</dbReference>
<dbReference type="PANTHER" id="PTHR43380">
    <property type="entry name" value="2-OXOISOVALERATE DEHYDROGENASE SUBUNIT ALPHA, MITOCHONDRIAL"/>
    <property type="match status" value="1"/>
</dbReference>
<accession>A0A284VKL6</accession>
<keyword evidence="1 3" id="KW-0560">Oxidoreductase</keyword>
<reference evidence="4" key="1">
    <citation type="submission" date="2017-06" db="EMBL/GenBank/DDBJ databases">
        <authorList>
            <person name="Cremers G."/>
        </authorList>
    </citation>
    <scope>NUCLEOTIDE SEQUENCE [LARGE SCALE GENOMIC DNA]</scope>
</reference>
<keyword evidence="3" id="KW-0670">Pyruvate</keyword>
<dbReference type="SUPFAM" id="SSF52518">
    <property type="entry name" value="Thiamin diphosphate-binding fold (THDP-binding)"/>
    <property type="match status" value="1"/>
</dbReference>
<protein>
    <submittedName>
        <fullName evidence="3">Pyruvate dehydrogenase E1 component subunit alpha</fullName>
        <ecNumber evidence="3">1.2.4.1</ecNumber>
    </submittedName>
</protein>
<dbReference type="EMBL" id="FZMP01000044">
    <property type="protein sequence ID" value="SNQ59821.1"/>
    <property type="molecule type" value="Genomic_DNA"/>
</dbReference>
<evidence type="ECO:0000313" key="3">
    <source>
        <dbReference type="EMBL" id="SNQ59821.1"/>
    </source>
</evidence>
<organism evidence="3 4">
    <name type="scientific">Candidatus Methanoperedens nitratireducens</name>
    <dbReference type="NCBI Taxonomy" id="1392998"/>
    <lineage>
        <taxon>Archaea</taxon>
        <taxon>Methanobacteriati</taxon>
        <taxon>Methanobacteriota</taxon>
        <taxon>Stenosarchaea group</taxon>
        <taxon>Methanomicrobia</taxon>
        <taxon>Methanosarcinales</taxon>
        <taxon>ANME-2 cluster</taxon>
        <taxon>Candidatus Methanoperedentaceae</taxon>
        <taxon>Candidatus Methanoperedens</taxon>
    </lineage>
</organism>
<dbReference type="CDD" id="cd02000">
    <property type="entry name" value="TPP_E1_PDC_ADC_BCADC"/>
    <property type="match status" value="1"/>
</dbReference>